<dbReference type="SMART" id="SM00028">
    <property type="entry name" value="TPR"/>
    <property type="match status" value="1"/>
</dbReference>
<dbReference type="Pfam" id="PF13432">
    <property type="entry name" value="TPR_16"/>
    <property type="match status" value="1"/>
</dbReference>
<gene>
    <name evidence="7" type="ORF">NCCP691_02410</name>
</gene>
<dbReference type="CDD" id="cd00531">
    <property type="entry name" value="NTF2_like"/>
    <property type="match status" value="1"/>
</dbReference>
<feature type="chain" id="PRO_5045473646" description="Cds6 C-terminal domain-containing protein" evidence="5">
    <location>
        <begin position="31"/>
        <end position="316"/>
    </location>
</feature>
<evidence type="ECO:0000256" key="4">
    <source>
        <dbReference type="SAM" id="MobiDB-lite"/>
    </source>
</evidence>
<evidence type="ECO:0000313" key="8">
    <source>
        <dbReference type="Proteomes" id="UP000887222"/>
    </source>
</evidence>
<dbReference type="InterPro" id="IPR056203">
    <property type="entry name" value="Cds6_C"/>
</dbReference>
<dbReference type="Gene3D" id="1.25.40.10">
    <property type="entry name" value="Tetratricopeptide repeat domain"/>
    <property type="match status" value="1"/>
</dbReference>
<feature type="region of interest" description="Disordered" evidence="4">
    <location>
        <begin position="173"/>
        <end position="201"/>
    </location>
</feature>
<comment type="caution">
    <text evidence="7">The sequence shown here is derived from an EMBL/GenBank/DDBJ whole genome shotgun (WGS) entry which is preliminary data.</text>
</comment>
<dbReference type="SUPFAM" id="SSF48452">
    <property type="entry name" value="TPR-like"/>
    <property type="match status" value="1"/>
</dbReference>
<accession>A0ABQ4PZP8</accession>
<protein>
    <recommendedName>
        <fullName evidence="6">Cds6 C-terminal domain-containing protein</fullName>
    </recommendedName>
</protein>
<keyword evidence="2 3" id="KW-0802">TPR repeat</keyword>
<dbReference type="SUPFAM" id="SSF54427">
    <property type="entry name" value="NTF2-like"/>
    <property type="match status" value="1"/>
</dbReference>
<dbReference type="EMBL" id="BPMK01000001">
    <property type="protein sequence ID" value="GIZ50227.1"/>
    <property type="molecule type" value="Genomic_DNA"/>
</dbReference>
<evidence type="ECO:0000256" key="1">
    <source>
        <dbReference type="ARBA" id="ARBA00022737"/>
    </source>
</evidence>
<sequence length="316" mass="34044">MKMNFAHAWAGRFLPGLSLVLLVAAGQAHADAAGDVAALLKSGQNEAALARADEQLRKQPRDPQLRFLQGLALTNLGRKADALSVFGALTRDYPKLAEPHNNMAVIHAGSGRYDEALAALNKAIQIDPNYATAYENLADLHLQMAQQALGKLVQLSPGNEAARQRQAQLRKIGDAQAAGPTPAPAAASVTEKPASAVEKPAAAPDNEAALSVVRGWAAAWSARDVDAYLAFYGPDFRTPRQESRSAWEAKRRELIQGKSRIAVEVDAPQVAVSGATATVRFRQNYSSDNFTSKERKTLVLRKYDDGWKIVEERAGA</sequence>
<proteinExistence type="predicted"/>
<keyword evidence="5" id="KW-0732">Signal</keyword>
<evidence type="ECO:0000256" key="5">
    <source>
        <dbReference type="SAM" id="SignalP"/>
    </source>
</evidence>
<evidence type="ECO:0000313" key="7">
    <source>
        <dbReference type="EMBL" id="GIZ50227.1"/>
    </source>
</evidence>
<dbReference type="InterPro" id="IPR050498">
    <property type="entry name" value="Ycf3"/>
</dbReference>
<keyword evidence="8" id="KW-1185">Reference proteome</keyword>
<name>A0ABQ4PZP8_9BURK</name>
<evidence type="ECO:0000259" key="6">
    <source>
        <dbReference type="Pfam" id="PF24125"/>
    </source>
</evidence>
<dbReference type="PROSITE" id="PS50293">
    <property type="entry name" value="TPR_REGION"/>
    <property type="match status" value="1"/>
</dbReference>
<dbReference type="Pfam" id="PF13414">
    <property type="entry name" value="TPR_11"/>
    <property type="match status" value="1"/>
</dbReference>
<evidence type="ECO:0000256" key="3">
    <source>
        <dbReference type="PROSITE-ProRule" id="PRU00339"/>
    </source>
</evidence>
<dbReference type="Proteomes" id="UP000887222">
    <property type="component" value="Unassembled WGS sequence"/>
</dbReference>
<dbReference type="RefSeq" id="WP_220806405.1">
    <property type="nucleotide sequence ID" value="NZ_BPMK01000001.1"/>
</dbReference>
<dbReference type="PANTHER" id="PTHR44858">
    <property type="entry name" value="TETRATRICOPEPTIDE REPEAT PROTEIN 6"/>
    <property type="match status" value="1"/>
</dbReference>
<keyword evidence="1" id="KW-0677">Repeat</keyword>
<evidence type="ECO:0000256" key="2">
    <source>
        <dbReference type="ARBA" id="ARBA00022803"/>
    </source>
</evidence>
<feature type="signal peptide" evidence="5">
    <location>
        <begin position="1"/>
        <end position="30"/>
    </location>
</feature>
<dbReference type="Gene3D" id="3.10.450.50">
    <property type="match status" value="1"/>
</dbReference>
<feature type="repeat" description="TPR" evidence="3">
    <location>
        <begin position="97"/>
        <end position="130"/>
    </location>
</feature>
<feature type="compositionally biased region" description="Low complexity" evidence="4">
    <location>
        <begin position="175"/>
        <end position="187"/>
    </location>
</feature>
<dbReference type="InterPro" id="IPR011990">
    <property type="entry name" value="TPR-like_helical_dom_sf"/>
</dbReference>
<feature type="domain" description="Cds6 C-terminal" evidence="6">
    <location>
        <begin position="210"/>
        <end position="312"/>
    </location>
</feature>
<dbReference type="InterPro" id="IPR019734">
    <property type="entry name" value="TPR_rpt"/>
</dbReference>
<dbReference type="Pfam" id="PF24125">
    <property type="entry name" value="Cds6_C"/>
    <property type="match status" value="1"/>
</dbReference>
<dbReference type="PANTHER" id="PTHR44858:SF1">
    <property type="entry name" value="UDP-N-ACETYLGLUCOSAMINE--PEPTIDE N-ACETYLGLUCOSAMINYLTRANSFERASE SPINDLY-RELATED"/>
    <property type="match status" value="1"/>
</dbReference>
<organism evidence="7 8">
    <name type="scientific">Noviherbaspirillum aridicola</name>
    <dbReference type="NCBI Taxonomy" id="2849687"/>
    <lineage>
        <taxon>Bacteria</taxon>
        <taxon>Pseudomonadati</taxon>
        <taxon>Pseudomonadota</taxon>
        <taxon>Betaproteobacteria</taxon>
        <taxon>Burkholderiales</taxon>
        <taxon>Oxalobacteraceae</taxon>
        <taxon>Noviherbaspirillum</taxon>
    </lineage>
</organism>
<dbReference type="InterPro" id="IPR032710">
    <property type="entry name" value="NTF2-like_dom_sf"/>
</dbReference>
<reference evidence="7 8" key="1">
    <citation type="journal article" date="2022" name="Int. J. Syst. Evol. Microbiol.">
        <title>Noviherbaspirillum aridicola sp. nov., isolated from an arid soil in Pakistan.</title>
        <authorList>
            <person name="Khan I.U."/>
            <person name="Saqib M."/>
            <person name="Amin A."/>
            <person name="Hussain F."/>
            <person name="Li L."/>
            <person name="Liu Y.H."/>
            <person name="Fang B.Z."/>
            <person name="Ahmed I."/>
            <person name="Li W.J."/>
        </authorList>
    </citation>
    <scope>NUCLEOTIDE SEQUENCE [LARGE SCALE GENOMIC DNA]</scope>
    <source>
        <strain evidence="7 8">NCCP-691</strain>
    </source>
</reference>
<dbReference type="PROSITE" id="PS50005">
    <property type="entry name" value="TPR"/>
    <property type="match status" value="1"/>
</dbReference>